<gene>
    <name evidence="2" type="ORF">LHA26_05150</name>
</gene>
<feature type="domain" description="PilZ" evidence="1">
    <location>
        <begin position="11"/>
        <end position="91"/>
    </location>
</feature>
<evidence type="ECO:0000313" key="2">
    <source>
        <dbReference type="EMBL" id="USI73857.1"/>
    </source>
</evidence>
<dbReference type="InterPro" id="IPR009875">
    <property type="entry name" value="PilZ_domain"/>
</dbReference>
<dbReference type="RefSeq" id="WP_252167663.1">
    <property type="nucleotide sequence ID" value="NZ_CP084930.1"/>
</dbReference>
<sequence length="148" mass="16227">MSIKTSIEVERAERIKIGRRGTVRERTRVASDVAVIDLSTTGVRFTAEPPLEIGALVSLGIPGLGMQAARVMRVNGIEHGAAFLMPISAEDVVRAGIAETVAEGNFPQMRDRIRTQEAIAYNRRATDREIPEEKPGSLLGKMRGLFKR</sequence>
<protein>
    <submittedName>
        <fullName evidence="2">PilZ domain-containing protein</fullName>
    </submittedName>
</protein>
<dbReference type="Pfam" id="PF07238">
    <property type="entry name" value="PilZ"/>
    <property type="match status" value="1"/>
</dbReference>
<dbReference type="Proteomes" id="UP001056937">
    <property type="component" value="Chromosome 1"/>
</dbReference>
<proteinExistence type="predicted"/>
<keyword evidence="3" id="KW-1185">Reference proteome</keyword>
<reference evidence="2" key="1">
    <citation type="journal article" date="2022" name="Toxins">
        <title>Genomic Analysis of Sphingopyxis sp. USTB-05 for Biodegrading Cyanobacterial Hepatotoxins.</title>
        <authorList>
            <person name="Liu C."/>
            <person name="Xu Q."/>
            <person name="Zhao Z."/>
            <person name="Zhang H."/>
            <person name="Liu X."/>
            <person name="Yin C."/>
            <person name="Liu Y."/>
            <person name="Yan H."/>
        </authorList>
    </citation>
    <scope>NUCLEOTIDE SEQUENCE</scope>
    <source>
        <strain evidence="2">NBD5</strain>
    </source>
</reference>
<name>A0ABY4XA57_9SPHN</name>
<organism evidence="2 3">
    <name type="scientific">Sphingomonas morindae</name>
    <dbReference type="NCBI Taxonomy" id="1541170"/>
    <lineage>
        <taxon>Bacteria</taxon>
        <taxon>Pseudomonadati</taxon>
        <taxon>Pseudomonadota</taxon>
        <taxon>Alphaproteobacteria</taxon>
        <taxon>Sphingomonadales</taxon>
        <taxon>Sphingomonadaceae</taxon>
        <taxon>Sphingomonas</taxon>
    </lineage>
</organism>
<evidence type="ECO:0000313" key="3">
    <source>
        <dbReference type="Proteomes" id="UP001056937"/>
    </source>
</evidence>
<evidence type="ECO:0000259" key="1">
    <source>
        <dbReference type="Pfam" id="PF07238"/>
    </source>
</evidence>
<accession>A0ABY4XA57</accession>
<dbReference type="EMBL" id="CP084930">
    <property type="protein sequence ID" value="USI73857.1"/>
    <property type="molecule type" value="Genomic_DNA"/>
</dbReference>